<feature type="transmembrane region" description="Helical" evidence="1">
    <location>
        <begin position="81"/>
        <end position="101"/>
    </location>
</feature>
<accession>A0ABV4BFN4</accession>
<sequence>MYLFFKTIHILGAALLIGNAIITAFWKIYADRTRGPAIVAFAQRLVTVTDWVFTGSGIFLLVVGGYGMLWVSGVDPFSLGWLFWGQAAFYFSGVIWILFLVPTQIAQARQARSFADGAPVPTSYLRLGHRWLAWGAVSTLPLILAFYMMVAKPA</sequence>
<keyword evidence="1" id="KW-0472">Membrane</keyword>
<dbReference type="Proteomes" id="UP001564408">
    <property type="component" value="Unassembled WGS sequence"/>
</dbReference>
<feature type="transmembrane region" description="Helical" evidence="1">
    <location>
        <begin position="51"/>
        <end position="69"/>
    </location>
</feature>
<keyword evidence="1" id="KW-0812">Transmembrane</keyword>
<reference evidence="2 3" key="1">
    <citation type="submission" date="2024-05" db="EMBL/GenBank/DDBJ databases">
        <title>Genome Sequence and Characterization of the New Strain Purple Sulfur Bacterium of Genus Thioalkalicoccus.</title>
        <authorList>
            <person name="Bryantseva I.A."/>
            <person name="Kyndt J.A."/>
            <person name="Imhoff J.F."/>
        </authorList>
    </citation>
    <scope>NUCLEOTIDE SEQUENCE [LARGE SCALE GENOMIC DNA]</scope>
    <source>
        <strain evidence="2 3">Um2</strain>
    </source>
</reference>
<keyword evidence="1" id="KW-1133">Transmembrane helix</keyword>
<feature type="transmembrane region" description="Helical" evidence="1">
    <location>
        <begin position="131"/>
        <end position="150"/>
    </location>
</feature>
<protein>
    <submittedName>
        <fullName evidence="2">DUF2269 domain-containing protein</fullName>
    </submittedName>
</protein>
<dbReference type="RefSeq" id="WP_369667720.1">
    <property type="nucleotide sequence ID" value="NZ_JBDKXB010000019.1"/>
</dbReference>
<evidence type="ECO:0000256" key="1">
    <source>
        <dbReference type="SAM" id="Phobius"/>
    </source>
</evidence>
<dbReference type="Pfam" id="PF10027">
    <property type="entry name" value="DUF2269"/>
    <property type="match status" value="1"/>
</dbReference>
<feature type="transmembrane region" description="Helical" evidence="1">
    <location>
        <begin position="6"/>
        <end position="30"/>
    </location>
</feature>
<gene>
    <name evidence="2" type="ORF">ABC977_13085</name>
</gene>
<dbReference type="EMBL" id="JBDKXB010000019">
    <property type="protein sequence ID" value="MEY6433336.1"/>
    <property type="molecule type" value="Genomic_DNA"/>
</dbReference>
<organism evidence="2 3">
    <name type="scientific">Thioalkalicoccus limnaeus</name>
    <dbReference type="NCBI Taxonomy" id="120681"/>
    <lineage>
        <taxon>Bacteria</taxon>
        <taxon>Pseudomonadati</taxon>
        <taxon>Pseudomonadota</taxon>
        <taxon>Gammaproteobacteria</taxon>
        <taxon>Chromatiales</taxon>
        <taxon>Chromatiaceae</taxon>
        <taxon>Thioalkalicoccus</taxon>
    </lineage>
</organism>
<evidence type="ECO:0000313" key="3">
    <source>
        <dbReference type="Proteomes" id="UP001564408"/>
    </source>
</evidence>
<comment type="caution">
    <text evidence="2">The sequence shown here is derived from an EMBL/GenBank/DDBJ whole genome shotgun (WGS) entry which is preliminary data.</text>
</comment>
<keyword evidence="3" id="KW-1185">Reference proteome</keyword>
<name>A0ABV4BFN4_9GAMM</name>
<proteinExistence type="predicted"/>
<evidence type="ECO:0000313" key="2">
    <source>
        <dbReference type="EMBL" id="MEY6433336.1"/>
    </source>
</evidence>
<dbReference type="InterPro" id="IPR018729">
    <property type="entry name" value="DUF2269_transmembrane"/>
</dbReference>